<feature type="domain" description="EGF-like" evidence="10">
    <location>
        <begin position="992"/>
        <end position="1033"/>
    </location>
</feature>
<dbReference type="Gene3D" id="2.10.25.10">
    <property type="entry name" value="Laminin"/>
    <property type="match status" value="1"/>
</dbReference>
<evidence type="ECO:0000256" key="2">
    <source>
        <dbReference type="ARBA" id="ARBA00022475"/>
    </source>
</evidence>
<evidence type="ECO:0000313" key="11">
    <source>
        <dbReference type="EMBL" id="OWF43486.1"/>
    </source>
</evidence>
<dbReference type="InterPro" id="IPR035986">
    <property type="entry name" value="PKD_dom_sf"/>
</dbReference>
<dbReference type="OrthoDB" id="536372at2759"/>
<accession>A0A210Q418</accession>
<dbReference type="PANTHER" id="PTHR46182:SF2">
    <property type="entry name" value="FI19480P1"/>
    <property type="match status" value="1"/>
</dbReference>
<reference evidence="11 12" key="1">
    <citation type="journal article" date="2017" name="Nat. Ecol. Evol.">
        <title>Scallop genome provides insights into evolution of bilaterian karyotype and development.</title>
        <authorList>
            <person name="Wang S."/>
            <person name="Zhang J."/>
            <person name="Jiao W."/>
            <person name="Li J."/>
            <person name="Xun X."/>
            <person name="Sun Y."/>
            <person name="Guo X."/>
            <person name="Huan P."/>
            <person name="Dong B."/>
            <person name="Zhang L."/>
            <person name="Hu X."/>
            <person name="Sun X."/>
            <person name="Wang J."/>
            <person name="Zhao C."/>
            <person name="Wang Y."/>
            <person name="Wang D."/>
            <person name="Huang X."/>
            <person name="Wang R."/>
            <person name="Lv J."/>
            <person name="Li Y."/>
            <person name="Zhang Z."/>
            <person name="Liu B."/>
            <person name="Lu W."/>
            <person name="Hui Y."/>
            <person name="Liang J."/>
            <person name="Zhou Z."/>
            <person name="Hou R."/>
            <person name="Li X."/>
            <person name="Liu Y."/>
            <person name="Li H."/>
            <person name="Ning X."/>
            <person name="Lin Y."/>
            <person name="Zhao L."/>
            <person name="Xing Q."/>
            <person name="Dou J."/>
            <person name="Li Y."/>
            <person name="Mao J."/>
            <person name="Guo H."/>
            <person name="Dou H."/>
            <person name="Li T."/>
            <person name="Mu C."/>
            <person name="Jiang W."/>
            <person name="Fu Q."/>
            <person name="Fu X."/>
            <person name="Miao Y."/>
            <person name="Liu J."/>
            <person name="Yu Q."/>
            <person name="Li R."/>
            <person name="Liao H."/>
            <person name="Li X."/>
            <person name="Kong Y."/>
            <person name="Jiang Z."/>
            <person name="Chourrout D."/>
            <person name="Li R."/>
            <person name="Bao Z."/>
        </authorList>
    </citation>
    <scope>NUCLEOTIDE SEQUENCE [LARGE SCALE GENOMIC DNA]</scope>
    <source>
        <strain evidence="11 12">PY_sf001</strain>
    </source>
</reference>
<feature type="domain" description="EGF-like" evidence="10">
    <location>
        <begin position="257"/>
        <end position="300"/>
    </location>
</feature>
<feature type="domain" description="EGF-like" evidence="10">
    <location>
        <begin position="206"/>
        <end position="249"/>
    </location>
</feature>
<gene>
    <name evidence="11" type="ORF">KP79_PYT23897</name>
</gene>
<dbReference type="CDD" id="cd00146">
    <property type="entry name" value="PKD"/>
    <property type="match status" value="2"/>
</dbReference>
<keyword evidence="7" id="KW-0325">Glycoprotein</keyword>
<feature type="domain" description="PKD/Chitinase" evidence="9">
    <location>
        <begin position="794"/>
        <end position="885"/>
    </location>
</feature>
<evidence type="ECO:0000256" key="1">
    <source>
        <dbReference type="ARBA" id="ARBA00004236"/>
    </source>
</evidence>
<dbReference type="InterPro" id="IPR029865">
    <property type="entry name" value="KIAA0319-like"/>
</dbReference>
<dbReference type="EMBL" id="NEDP02005094">
    <property type="protein sequence ID" value="OWF43486.1"/>
    <property type="molecule type" value="Genomic_DNA"/>
</dbReference>
<dbReference type="InterPro" id="IPR000742">
    <property type="entry name" value="EGF"/>
</dbReference>
<comment type="subcellular location">
    <subcellularLocation>
        <location evidence="1">Cell membrane</location>
    </subcellularLocation>
</comment>
<evidence type="ECO:0000313" key="12">
    <source>
        <dbReference type="Proteomes" id="UP000242188"/>
    </source>
</evidence>
<evidence type="ECO:0000256" key="8">
    <source>
        <dbReference type="SAM" id="Phobius"/>
    </source>
</evidence>
<feature type="domain" description="PKD/Chitinase" evidence="9">
    <location>
        <begin position="604"/>
        <end position="693"/>
    </location>
</feature>
<evidence type="ECO:0000259" key="10">
    <source>
        <dbReference type="SMART" id="SM00181"/>
    </source>
</evidence>
<dbReference type="SMART" id="SM00181">
    <property type="entry name" value="EGF"/>
    <property type="match status" value="5"/>
</dbReference>
<sequence length="1147" mass="126724">MKLYQTRVPECDFLLSTLTKHVFILLFLSSLLLSGIFTADICDKELSSTRLKAALHYKSVPREVYNAGNYTRDSTATGIVNCILSCCDQLTCDTVLFHNNTCYHIKCNVSWEGACDPIIKSDEKFNNTIYVEVRSVAYITQSSPKPIEEGGEKSCDLETHAGCQENEECKLNDKFDKAECQCIDGFVRDKDTGVCKAVGDKPTVISCLLDTEESCGKNERCYVPDQLPSKSGLCLCLEGFHRDGSQQCVSDKEEPSLCDSHKDNECGINERCDIPPAQPTHIGTCVCIQGYHRNHDNQCVIDPGEHVTPIVPAITTAGLPLSKMKTCTYGIPHTCPDHMICFIPESSKKRTGLCTCDTGYEMDQQAQCHLKGEDNAVVPTDAIIDTHTVAFQVAAMKKPTTIVPKIQGLTVAAGDNKIVQLPENQVKLTAFVLEDKAEGETFGYEWSLIASPAGAETGKMVGKNTDTLTLTKLIAGQYTFKIKVTGQNREGSGLVNVTVLSVARKNQPPVAIIKPANQAIKVPNLAILDGSVSTDDDKIVLYHWEELSGPIQDQQFTDNTAILKLKKLAPGSYQFKLSVTDSDGAKNSTIANVTVIKEEDYPPRANAGSDTIIRLPQNTVKLCGNMSTDDKGIVSYEWIKSADDKLTADMSGVRSTCLTLSNLQEGDYAFTLKVTDTAQQTSSAEVHVFVKAEVNKPPVAVTGFRKTVNLPLEYIVLDGSKSSDDKAITNYQWMMINGPPDVTLEDSTKAIAKVTGNIATGQYHFTLTVADKEELHSTAQLFIIVEENINEAPVAKAGKDQVVTLPHSLVEIDGSRSQDDKSIKDYTWTRNSKSLAAGDVLNGSDHQAVLQLTNLVAGRYIFTLKVTDEEGLESSDSASLVVKDDPHAYDLMELLIDAEIKQFTEEDKANLQHELTLLLPKSTKGDTMVQIVDLGIDRSLGAVKVTFYALTVGKDYRSFRSGIDTLKVLKKKIKDSGSHLLNFRVLAIDTEVCQNNCSNHGHCDIKTRKCVCDAFWMQDLFVSYFFDGESNCNWSVLYVVIITFMIVVSQAAMVWGIICFCKKRRCKCKWRTNKKRHRYSLLQEVDYKDEVELLPKGKIQNSSVMISESDFSSDEETLFVNHKKTNGFVQKPLNGITKQHLKTKLKT</sequence>
<dbReference type="PANTHER" id="PTHR46182">
    <property type="entry name" value="FI19480P1"/>
    <property type="match status" value="1"/>
</dbReference>
<protein>
    <recommendedName>
        <fullName evidence="13">Dyslexia-associated protein KIAA0319-like protein</fullName>
    </recommendedName>
</protein>
<dbReference type="Proteomes" id="UP000242188">
    <property type="component" value="Unassembled WGS sequence"/>
</dbReference>
<keyword evidence="2" id="KW-1003">Cell membrane</keyword>
<dbReference type="InterPro" id="IPR013783">
    <property type="entry name" value="Ig-like_fold"/>
</dbReference>
<proteinExistence type="predicted"/>
<dbReference type="FunFam" id="2.60.40.10:FF:000061">
    <property type="entry name" value="Dyslexia-associated protein KIAA0319 homolog"/>
    <property type="match status" value="2"/>
</dbReference>
<dbReference type="FunFam" id="2.60.40.10:FF:000257">
    <property type="entry name" value="Dyslexia-associated protein KIAA0319-like"/>
    <property type="match status" value="1"/>
</dbReference>
<dbReference type="InterPro" id="IPR009030">
    <property type="entry name" value="Growth_fac_rcpt_cys_sf"/>
</dbReference>
<keyword evidence="5 8" id="KW-1133">Transmembrane helix</keyword>
<evidence type="ECO:0000256" key="7">
    <source>
        <dbReference type="ARBA" id="ARBA00023180"/>
    </source>
</evidence>
<keyword evidence="6 8" id="KW-0472">Membrane</keyword>
<dbReference type="AlphaFoldDB" id="A0A210Q418"/>
<feature type="domain" description="PKD/Chitinase" evidence="9">
    <location>
        <begin position="701"/>
        <end position="788"/>
    </location>
</feature>
<feature type="domain" description="EGF-like" evidence="10">
    <location>
        <begin position="326"/>
        <end position="369"/>
    </location>
</feature>
<dbReference type="SUPFAM" id="SSF57184">
    <property type="entry name" value="Growth factor receptor domain"/>
    <property type="match status" value="1"/>
</dbReference>
<feature type="domain" description="PKD/Chitinase" evidence="9">
    <location>
        <begin position="510"/>
        <end position="598"/>
    </location>
</feature>
<feature type="transmembrane region" description="Helical" evidence="8">
    <location>
        <begin position="1036"/>
        <end position="1061"/>
    </location>
</feature>
<dbReference type="Gene3D" id="2.60.40.10">
    <property type="entry name" value="Immunoglobulins"/>
    <property type="match status" value="5"/>
</dbReference>
<organism evidence="11 12">
    <name type="scientific">Mizuhopecten yessoensis</name>
    <name type="common">Japanese scallop</name>
    <name type="synonym">Patinopecten yessoensis</name>
    <dbReference type="NCBI Taxonomy" id="6573"/>
    <lineage>
        <taxon>Eukaryota</taxon>
        <taxon>Metazoa</taxon>
        <taxon>Spiralia</taxon>
        <taxon>Lophotrochozoa</taxon>
        <taxon>Mollusca</taxon>
        <taxon>Bivalvia</taxon>
        <taxon>Autobranchia</taxon>
        <taxon>Pteriomorphia</taxon>
        <taxon>Pectinida</taxon>
        <taxon>Pectinoidea</taxon>
        <taxon>Pectinidae</taxon>
        <taxon>Mizuhopecten</taxon>
    </lineage>
</organism>
<evidence type="ECO:0008006" key="13">
    <source>
        <dbReference type="Google" id="ProtNLM"/>
    </source>
</evidence>
<keyword evidence="3 8" id="KW-0812">Transmembrane</keyword>
<dbReference type="GO" id="GO:0001764">
    <property type="term" value="P:neuron migration"/>
    <property type="evidence" value="ECO:0007669"/>
    <property type="project" value="TreeGrafter"/>
</dbReference>
<dbReference type="Pfam" id="PF22352">
    <property type="entry name" value="K319L-like_PKD"/>
    <property type="match status" value="5"/>
</dbReference>
<dbReference type="GO" id="GO:0005886">
    <property type="term" value="C:plasma membrane"/>
    <property type="evidence" value="ECO:0007669"/>
    <property type="project" value="UniProtKB-SubCell"/>
</dbReference>
<evidence type="ECO:0000256" key="6">
    <source>
        <dbReference type="ARBA" id="ARBA00023136"/>
    </source>
</evidence>
<dbReference type="InterPro" id="IPR022409">
    <property type="entry name" value="PKD/Chitinase_dom"/>
</dbReference>
<comment type="caution">
    <text evidence="11">The sequence shown here is derived from an EMBL/GenBank/DDBJ whole genome shotgun (WGS) entry which is preliminary data.</text>
</comment>
<dbReference type="GO" id="GO:0031410">
    <property type="term" value="C:cytoplasmic vesicle"/>
    <property type="evidence" value="ECO:0007669"/>
    <property type="project" value="TreeGrafter"/>
</dbReference>
<evidence type="ECO:0000256" key="4">
    <source>
        <dbReference type="ARBA" id="ARBA00022737"/>
    </source>
</evidence>
<dbReference type="STRING" id="6573.A0A210Q418"/>
<dbReference type="SUPFAM" id="SSF49299">
    <property type="entry name" value="PKD domain"/>
    <property type="match status" value="4"/>
</dbReference>
<dbReference type="FunFam" id="2.60.40.10:FF:000258">
    <property type="entry name" value="Dyslexia-associated protein KIAA0319 homolog"/>
    <property type="match status" value="1"/>
</dbReference>
<evidence type="ECO:0000256" key="5">
    <source>
        <dbReference type="ARBA" id="ARBA00022989"/>
    </source>
</evidence>
<keyword evidence="4" id="KW-0677">Repeat</keyword>
<keyword evidence="12" id="KW-1185">Reference proteome</keyword>
<feature type="domain" description="EGF-like" evidence="10">
    <location>
        <begin position="154"/>
        <end position="196"/>
    </location>
</feature>
<dbReference type="SMART" id="SM00089">
    <property type="entry name" value="PKD"/>
    <property type="match status" value="4"/>
</dbReference>
<evidence type="ECO:0000256" key="3">
    <source>
        <dbReference type="ARBA" id="ARBA00022692"/>
    </source>
</evidence>
<evidence type="ECO:0000259" key="9">
    <source>
        <dbReference type="SMART" id="SM00089"/>
    </source>
</evidence>
<name>A0A210Q418_MIZYE</name>